<dbReference type="PANTHER" id="PTHR24058">
    <property type="entry name" value="DUAL SPECIFICITY PROTEIN KINASE"/>
    <property type="match status" value="1"/>
</dbReference>
<evidence type="ECO:0000256" key="11">
    <source>
        <dbReference type="ARBA" id="ARBA00022741"/>
    </source>
</evidence>
<keyword evidence="8" id="KW-0507">mRNA processing</keyword>
<keyword evidence="16" id="KW-0508">mRNA splicing</keyword>
<keyword evidence="4" id="KW-0158">Chromosome</keyword>
<dbReference type="FunFam" id="1.10.510.10:FF:000078">
    <property type="entry name" value="Serine/threonine-protein kinase PRP4 homolog"/>
    <property type="match status" value="1"/>
</dbReference>
<comment type="subcellular location">
    <subcellularLocation>
        <location evidence="2">Chromosome</location>
    </subcellularLocation>
    <subcellularLocation>
        <location evidence="1">Nucleus</location>
    </subcellularLocation>
</comment>
<proteinExistence type="inferred from homology"/>
<feature type="compositionally biased region" description="Basic and acidic residues" evidence="22">
    <location>
        <begin position="718"/>
        <end position="733"/>
    </location>
</feature>
<evidence type="ECO:0000256" key="6">
    <source>
        <dbReference type="ARBA" id="ARBA00022527"/>
    </source>
</evidence>
<feature type="compositionally biased region" description="Basic and acidic residues" evidence="22">
    <location>
        <begin position="465"/>
        <end position="497"/>
    </location>
</feature>
<evidence type="ECO:0000256" key="10">
    <source>
        <dbReference type="ARBA" id="ARBA00022728"/>
    </source>
</evidence>
<dbReference type="InterPro" id="IPR050494">
    <property type="entry name" value="Ser_Thr_dual-spec_kinase"/>
</dbReference>
<keyword evidence="5" id="KW-1017">Isopeptide bond</keyword>
<feature type="non-terminal residue" evidence="25">
    <location>
        <position position="1"/>
    </location>
</feature>
<feature type="compositionally biased region" description="Acidic residues" evidence="22">
    <location>
        <begin position="235"/>
        <end position="244"/>
    </location>
</feature>
<feature type="compositionally biased region" description="Basic and acidic residues" evidence="22">
    <location>
        <begin position="60"/>
        <end position="73"/>
    </location>
</feature>
<evidence type="ECO:0000256" key="7">
    <source>
        <dbReference type="ARBA" id="ARBA00022553"/>
    </source>
</evidence>
<evidence type="ECO:0000256" key="13">
    <source>
        <dbReference type="ARBA" id="ARBA00022840"/>
    </source>
</evidence>
<evidence type="ECO:0000256" key="2">
    <source>
        <dbReference type="ARBA" id="ARBA00004286"/>
    </source>
</evidence>
<reference evidence="25" key="1">
    <citation type="submission" date="2015-07" db="EMBL/GenBank/DDBJ databases">
        <title>Transcriptome Assembly of Anthurium amnicola.</title>
        <authorList>
            <person name="Suzuki J."/>
        </authorList>
    </citation>
    <scope>NUCLEOTIDE SEQUENCE</scope>
</reference>
<organism evidence="25">
    <name type="scientific">Anthurium amnicola</name>
    <dbReference type="NCBI Taxonomy" id="1678845"/>
    <lineage>
        <taxon>Eukaryota</taxon>
        <taxon>Viridiplantae</taxon>
        <taxon>Streptophyta</taxon>
        <taxon>Embryophyta</taxon>
        <taxon>Tracheophyta</taxon>
        <taxon>Spermatophyta</taxon>
        <taxon>Magnoliopsida</taxon>
        <taxon>Liliopsida</taxon>
        <taxon>Araceae</taxon>
        <taxon>Pothoideae</taxon>
        <taxon>Potheae</taxon>
        <taxon>Anthurium</taxon>
    </lineage>
</organism>
<dbReference type="EMBL" id="GDJX01007992">
    <property type="protein sequence ID" value="JAT59944.1"/>
    <property type="molecule type" value="Transcribed_RNA"/>
</dbReference>
<dbReference type="InterPro" id="IPR000719">
    <property type="entry name" value="Prot_kinase_dom"/>
</dbReference>
<dbReference type="PROSITE" id="PS00108">
    <property type="entry name" value="PROTEIN_KINASE_ST"/>
    <property type="match status" value="1"/>
</dbReference>
<dbReference type="Gene3D" id="3.30.200.20">
    <property type="entry name" value="Phosphorylase Kinase, domain 1"/>
    <property type="match status" value="1"/>
</dbReference>
<dbReference type="GO" id="GO:0005694">
    <property type="term" value="C:chromosome"/>
    <property type="evidence" value="ECO:0007669"/>
    <property type="project" value="UniProtKB-SubCell"/>
</dbReference>
<evidence type="ECO:0000256" key="17">
    <source>
        <dbReference type="ARBA" id="ARBA00023242"/>
    </source>
</evidence>
<keyword evidence="7" id="KW-0597">Phosphoprotein</keyword>
<dbReference type="SUPFAM" id="SSF56112">
    <property type="entry name" value="Protein kinase-like (PK-like)"/>
    <property type="match status" value="1"/>
</dbReference>
<keyword evidence="11" id="KW-0547">Nucleotide-binding</keyword>
<feature type="domain" description="Protein kinase" evidence="23">
    <location>
        <begin position="908"/>
        <end position="1223"/>
    </location>
</feature>
<keyword evidence="14" id="KW-0832">Ubl conjugation</keyword>
<dbReference type="InterPro" id="IPR011009">
    <property type="entry name" value="Kinase-like_dom_sf"/>
</dbReference>
<feature type="compositionally biased region" description="Basic and acidic residues" evidence="22">
    <location>
        <begin position="375"/>
        <end position="390"/>
    </location>
</feature>
<dbReference type="InterPro" id="IPR044092">
    <property type="entry name" value="STKc_PRP4"/>
</dbReference>
<dbReference type="EC" id="2.7.11.1" evidence="3"/>
<keyword evidence="10" id="KW-0747">Spliceosome</keyword>
<feature type="compositionally biased region" description="Low complexity" evidence="22">
    <location>
        <begin position="391"/>
        <end position="402"/>
    </location>
</feature>
<dbReference type="InterPro" id="IPR008271">
    <property type="entry name" value="Ser/Thr_kinase_AS"/>
</dbReference>
<feature type="compositionally biased region" description="Polar residues" evidence="22">
    <location>
        <begin position="307"/>
        <end position="329"/>
    </location>
</feature>
<dbReference type="GO" id="GO:0045292">
    <property type="term" value="P:mRNA cis splicing, via spliceosome"/>
    <property type="evidence" value="ECO:0007669"/>
    <property type="project" value="InterPro"/>
</dbReference>
<keyword evidence="6" id="KW-0723">Serine/threonine-protein kinase</keyword>
<dbReference type="Pfam" id="PF00069">
    <property type="entry name" value="Pkinase"/>
    <property type="match status" value="1"/>
</dbReference>
<dbReference type="GO" id="GO:0005681">
    <property type="term" value="C:spliceosomal complex"/>
    <property type="evidence" value="ECO:0007669"/>
    <property type="project" value="UniProtKB-KW"/>
</dbReference>
<protein>
    <recommendedName>
        <fullName evidence="19">Serine/threonine-protein kinase PRP4 homolog</fullName>
        <ecNumber evidence="3">2.7.11.1</ecNumber>
    </recommendedName>
    <alternativeName>
        <fullName evidence="20">PRP4 pre-mRNA-processing factor 4 homolog</fullName>
    </alternativeName>
</protein>
<keyword evidence="17" id="KW-0539">Nucleus</keyword>
<sequence length="1230" mass="139714">PNPNPNPSVVAPSTSPSPPSITLSAMCSEGEGNPPSAPESPRRCSPDDDGEPAAAVAADDAERSRRRELRSSPEEDEKAGVAADVEGAQGSERRTHRCFPDEEGEAAAASGDGEDAEGSRRRKHRSPPDEDAEDAEGPKRRKHQHHHHHRHNRHGSRHHSRHHHRRGDRDKHGREGGDSGEVGGGEEGEPAVPPSVAAGADFSSNGLPVLPPPPPLLPGTAVATVAAVLDEREEGEILEDDEMGYADGVSGGVLPIAGDERACEPGKFSPDDGSANHHHHLEIHNQEGILYGEISKDAALARGSIEGASQSSRSCANAEDSNVVLNSNGPMLVHKKGTNGHSMEEQSLAFSDEEYDKRSGFEVDHLRSSPLLDEEMYRHSEAKDLEREASSKSPVSAESPSSMTNKRDSHGTILLDYNVEKHRSRRHSESNHAHVDSPERRKRYLSPESSKDRNKARGHTPSYTRFHDDVYRRERSRSRDHVREQSHERITRSDINRSARANSSDTREKVRGDSDRERGIKHDRLYHHDDISRLKDMESDRLVRRDDERGSSRSRHDGREDRYGTRDRERDREKDRGMDKDRDREKSRDTTREKDRDRETVRDRYREREKSRDLDREKERDREKGRTRDIGREREKDGGGRERESRWDRDRDQEIRRDRDRDQAGQMDKYRARNRDRRGDSRYLRYDEKEYQRDRTRSKESTKEPGPKKLDYGAGKETSTREENEDDYKDRIEQQLAKQEEEDPEKIIEESRRRRLAILERYKQQQSQSKELSSEDHEKEEKPHIAVTKPATAEDTKPSAPEPTEDRHDAADAYIADPSVFIGKSPQENGSLAQERIAGVGGLGEGTPKSERSDDMFCDDIFGESPAGVRKSGKGDDHKVVRSSLHDNWDDAEGYYIYRFGEILDGRYEVIASHGKGVFSTVVRAKDLKPGMGDPEEIAIKIIRNNETMYKAGLEELTILKKLAGADPDDKRHCVRFLSSFKYRNHLCLVFESLHMNLREVLKKFGRNIGLKLTAVRAYAKQLFIALKHLRNCGVLHCDIKPDNMLVNEAKNVLKLCDFGNAMFAGKNEITPYLVSRFYRAPEIILGLPYDHPMDIWSVGCCLYEIYSGKVLFPGPTNNDMLRLHMELKGLFPKKMLRKGAFTDQHFDQDLNFHATEEDPVTKKMVKRLLLNIKPKDISTLITTFPGEDPKMLANFKDLLERIFILDPEKRMSVAQALSHPFITGFARAI</sequence>
<evidence type="ECO:0000256" key="12">
    <source>
        <dbReference type="ARBA" id="ARBA00022777"/>
    </source>
</evidence>
<dbReference type="EMBL" id="GDJX01008508">
    <property type="protein sequence ID" value="JAT59428.1"/>
    <property type="molecule type" value="Transcribed_RNA"/>
</dbReference>
<feature type="compositionally biased region" description="Basic and acidic residues" evidence="22">
    <location>
        <begin position="355"/>
        <end position="367"/>
    </location>
</feature>
<dbReference type="FunFam" id="3.30.200.20:FF:000123">
    <property type="entry name" value="serine/threonine-protein kinase PRP4 homolog"/>
    <property type="match status" value="1"/>
</dbReference>
<evidence type="ECO:0000256" key="15">
    <source>
        <dbReference type="ARBA" id="ARBA00022990"/>
    </source>
</evidence>
<evidence type="ECO:0000256" key="1">
    <source>
        <dbReference type="ARBA" id="ARBA00004123"/>
    </source>
</evidence>
<evidence type="ECO:0000256" key="18">
    <source>
        <dbReference type="ARBA" id="ARBA00023596"/>
    </source>
</evidence>
<evidence type="ECO:0000256" key="22">
    <source>
        <dbReference type="SAM" id="MobiDB-lite"/>
    </source>
</evidence>
<keyword evidence="9" id="KW-0808">Transferase</keyword>
<feature type="region of interest" description="Disordered" evidence="22">
    <location>
        <begin position="1"/>
        <end position="213"/>
    </location>
</feature>
<feature type="compositionally biased region" description="Basic and acidic residues" evidence="22">
    <location>
        <begin position="745"/>
        <end position="763"/>
    </location>
</feature>
<dbReference type="Gene3D" id="1.10.510.10">
    <property type="entry name" value="Transferase(Phosphotransferase) domain 1"/>
    <property type="match status" value="1"/>
</dbReference>
<evidence type="ECO:0000259" key="23">
    <source>
        <dbReference type="PROSITE" id="PS50011"/>
    </source>
</evidence>
<keyword evidence="12 25" id="KW-0418">Kinase</keyword>
<evidence type="ECO:0000256" key="5">
    <source>
        <dbReference type="ARBA" id="ARBA00022499"/>
    </source>
</evidence>
<evidence type="ECO:0000256" key="9">
    <source>
        <dbReference type="ARBA" id="ARBA00022679"/>
    </source>
</evidence>
<evidence type="ECO:0000313" key="24">
    <source>
        <dbReference type="EMBL" id="JAT59428.1"/>
    </source>
</evidence>
<evidence type="ECO:0000256" key="3">
    <source>
        <dbReference type="ARBA" id="ARBA00012513"/>
    </source>
</evidence>
<feature type="compositionally biased region" description="Basic and acidic residues" evidence="22">
    <location>
        <begin position="505"/>
        <end position="711"/>
    </location>
</feature>
<evidence type="ECO:0000256" key="4">
    <source>
        <dbReference type="ARBA" id="ARBA00022454"/>
    </source>
</evidence>
<evidence type="ECO:0000313" key="25">
    <source>
        <dbReference type="EMBL" id="JAT59944.1"/>
    </source>
</evidence>
<comment type="similarity">
    <text evidence="18">Belongs to the protein kinase superfamily. CMGC Ser/Thr protein kinase family.</text>
</comment>
<dbReference type="PANTHER" id="PTHR24058:SF103">
    <property type="entry name" value="SERINE_THREONINE-PROTEIN KINASE PRP4 HOMOLOG"/>
    <property type="match status" value="1"/>
</dbReference>
<evidence type="ECO:0000256" key="14">
    <source>
        <dbReference type="ARBA" id="ARBA00022843"/>
    </source>
</evidence>
<evidence type="ECO:0000256" key="19">
    <source>
        <dbReference type="ARBA" id="ARBA00023637"/>
    </source>
</evidence>
<comment type="subunit">
    <text evidence="21">Interacts with CLK1 C-terminus. Associates with the U5 snRNP and NCOR1 deacetylase complexes. Identified in the spliceosome C complex.</text>
</comment>
<dbReference type="PROSITE" id="PS50011">
    <property type="entry name" value="PROTEIN_KINASE_DOM"/>
    <property type="match status" value="1"/>
</dbReference>
<evidence type="ECO:0000256" key="16">
    <source>
        <dbReference type="ARBA" id="ARBA00023187"/>
    </source>
</evidence>
<dbReference type="GO" id="GO:0005524">
    <property type="term" value="F:ATP binding"/>
    <property type="evidence" value="ECO:0007669"/>
    <property type="project" value="UniProtKB-KW"/>
</dbReference>
<accession>A0A1D1YZ82</accession>
<dbReference type="AlphaFoldDB" id="A0A1D1YZ82"/>
<feature type="compositionally biased region" description="Basic and acidic residues" evidence="22">
    <location>
        <begin position="427"/>
        <end position="439"/>
    </location>
</feature>
<feature type="region of interest" description="Disordered" evidence="22">
    <location>
        <begin position="235"/>
        <end position="277"/>
    </location>
</feature>
<dbReference type="SMART" id="SM00220">
    <property type="entry name" value="S_TKc"/>
    <property type="match status" value="1"/>
</dbReference>
<feature type="compositionally biased region" description="Basic and acidic residues" evidence="22">
    <location>
        <begin position="772"/>
        <end position="784"/>
    </location>
</feature>
<evidence type="ECO:0000256" key="8">
    <source>
        <dbReference type="ARBA" id="ARBA00022664"/>
    </source>
</evidence>
<dbReference type="GO" id="GO:0004674">
    <property type="term" value="F:protein serine/threonine kinase activity"/>
    <property type="evidence" value="ECO:0007669"/>
    <property type="project" value="UniProtKB-KW"/>
</dbReference>
<gene>
    <name evidence="25" type="primary">Prpf4b_8</name>
    <name evidence="24" type="synonym">Prpf4b_9</name>
    <name evidence="25" type="ORF">g.96210</name>
    <name evidence="24" type="ORF">g.96214</name>
</gene>
<feature type="compositionally biased region" description="Basic residues" evidence="22">
    <location>
        <begin position="139"/>
        <end position="166"/>
    </location>
</feature>
<name>A0A1D1YZ82_9ARAE</name>
<keyword evidence="13" id="KW-0067">ATP-binding</keyword>
<dbReference type="CDD" id="cd14135">
    <property type="entry name" value="STKc_PRP4"/>
    <property type="match status" value="1"/>
</dbReference>
<evidence type="ECO:0000256" key="20">
    <source>
        <dbReference type="ARBA" id="ARBA00031858"/>
    </source>
</evidence>
<evidence type="ECO:0000256" key="21">
    <source>
        <dbReference type="ARBA" id="ARBA00046964"/>
    </source>
</evidence>
<feature type="region of interest" description="Disordered" evidence="22">
    <location>
        <begin position="305"/>
        <end position="807"/>
    </location>
</feature>
<feature type="compositionally biased region" description="Basic and acidic residues" evidence="22">
    <location>
        <begin position="167"/>
        <end position="177"/>
    </location>
</feature>
<keyword evidence="15" id="KW-0007">Acetylation</keyword>